<sequence>MAKPAVLSPDTPADTVRAARWQDYFQLLKPRVMSLVVFTAATGLVAARTHIHPLLGAVAVLCIAVGAGASGALNMWYDADIDAKMRRTRGRPVPAGLVEGSEAATLGVVLSLLSVLLMGMAINWLAAGLLAFTIVFYAVVYTMWLKRWTAQNIVIGGLAGALPPAIGWAAAAGDAPLNAWLMVLIIFLWTPPHFWALSLYISTDYAKAGVPMLPVVKGAKETRKQILLYSLVFIPVCLAPAFTGLGGPLYLAVSALGGIVFLTLAWRVFRSDAGDAADPRAADRALYEVANAPAPEPAEPGKRPPPVGGAKDARNLFAFSILYLFALFAALLAEAMIGVRALELPL</sequence>
<feature type="transmembrane region" description="Helical" evidence="14">
    <location>
        <begin position="32"/>
        <end position="51"/>
    </location>
</feature>
<comment type="miscellaneous">
    <text evidence="14">Carbon 2 of the heme B porphyrin ring is defined according to the Fischer nomenclature.</text>
</comment>
<keyword evidence="6 14" id="KW-0812">Transmembrane</keyword>
<evidence type="ECO:0000256" key="4">
    <source>
        <dbReference type="ARBA" id="ARBA00022475"/>
    </source>
</evidence>
<dbReference type="HAMAP" id="MF_00154">
    <property type="entry name" value="CyoE_CtaB"/>
    <property type="match status" value="1"/>
</dbReference>
<dbReference type="PANTHER" id="PTHR43448:SF7">
    <property type="entry name" value="4-HYDROXYBENZOATE SOLANESYLTRANSFERASE"/>
    <property type="match status" value="1"/>
</dbReference>
<evidence type="ECO:0000256" key="5">
    <source>
        <dbReference type="ARBA" id="ARBA00022679"/>
    </source>
</evidence>
<feature type="transmembrane region" description="Helical" evidence="14">
    <location>
        <begin position="57"/>
        <end position="77"/>
    </location>
</feature>
<dbReference type="InterPro" id="IPR030470">
    <property type="entry name" value="UbiA_prenylTrfase_CS"/>
</dbReference>
<dbReference type="Gene3D" id="1.10.357.140">
    <property type="entry name" value="UbiA prenyltransferase"/>
    <property type="match status" value="1"/>
</dbReference>
<evidence type="ECO:0000256" key="1">
    <source>
        <dbReference type="ARBA" id="ARBA00004651"/>
    </source>
</evidence>
<keyword evidence="8 14" id="KW-0350">Heme biosynthesis</keyword>
<dbReference type="Proteomes" id="UP000234479">
    <property type="component" value="Unassembled WGS sequence"/>
</dbReference>
<comment type="caution">
    <text evidence="15">The sequence shown here is derived from an EMBL/GenBank/DDBJ whole genome shotgun (WGS) entry which is preliminary data.</text>
</comment>
<feature type="transmembrane region" description="Helical" evidence="14">
    <location>
        <begin position="152"/>
        <end position="171"/>
    </location>
</feature>
<dbReference type="Pfam" id="PF01040">
    <property type="entry name" value="UbiA"/>
    <property type="match status" value="1"/>
</dbReference>
<evidence type="ECO:0000256" key="12">
    <source>
        <dbReference type="ARBA" id="ARBA00042475"/>
    </source>
</evidence>
<dbReference type="EMBL" id="PJRS01000001">
    <property type="protein sequence ID" value="PLR28947.1"/>
    <property type="molecule type" value="Genomic_DNA"/>
</dbReference>
<feature type="transmembrane region" description="Helical" evidence="14">
    <location>
        <begin position="124"/>
        <end position="145"/>
    </location>
</feature>
<feature type="transmembrane region" description="Helical" evidence="14">
    <location>
        <begin position="226"/>
        <end position="243"/>
    </location>
</feature>
<organism evidence="15 16">
    <name type="scientific">Caulobacter zeae</name>
    <dbReference type="NCBI Taxonomy" id="2055137"/>
    <lineage>
        <taxon>Bacteria</taxon>
        <taxon>Pseudomonadati</taxon>
        <taxon>Pseudomonadota</taxon>
        <taxon>Alphaproteobacteria</taxon>
        <taxon>Caulobacterales</taxon>
        <taxon>Caulobacteraceae</taxon>
        <taxon>Caulobacter</taxon>
    </lineage>
</organism>
<dbReference type="AlphaFoldDB" id="A0A2N5DSA7"/>
<name>A0A2N5DSA7_9CAUL</name>
<dbReference type="GO" id="GO:0048034">
    <property type="term" value="P:heme O biosynthetic process"/>
    <property type="evidence" value="ECO:0007669"/>
    <property type="project" value="UniProtKB-UniRule"/>
</dbReference>
<evidence type="ECO:0000256" key="14">
    <source>
        <dbReference type="HAMAP-Rule" id="MF_00154"/>
    </source>
</evidence>
<dbReference type="GO" id="GO:0008495">
    <property type="term" value="F:protoheme IX farnesyltransferase activity"/>
    <property type="evidence" value="ECO:0007669"/>
    <property type="project" value="UniProtKB-UniRule"/>
</dbReference>
<gene>
    <name evidence="14" type="primary">ctaB</name>
    <name evidence="15" type="ORF">SGCZBJ_00460</name>
</gene>
<evidence type="ECO:0000256" key="3">
    <source>
        <dbReference type="ARBA" id="ARBA00012292"/>
    </source>
</evidence>
<feature type="transmembrane region" description="Helical" evidence="14">
    <location>
        <begin position="249"/>
        <end position="269"/>
    </location>
</feature>
<comment type="subcellular location">
    <subcellularLocation>
        <location evidence="1 14">Cell membrane</location>
        <topology evidence="1 14">Multi-pass membrane protein</topology>
    </subcellularLocation>
</comment>
<evidence type="ECO:0000256" key="10">
    <source>
        <dbReference type="ARBA" id="ARBA00030253"/>
    </source>
</evidence>
<dbReference type="NCBIfam" id="NF003349">
    <property type="entry name" value="PRK04375.1-2"/>
    <property type="match status" value="1"/>
</dbReference>
<evidence type="ECO:0000313" key="15">
    <source>
        <dbReference type="EMBL" id="PLR28947.1"/>
    </source>
</evidence>
<keyword evidence="16" id="KW-1185">Reference proteome</keyword>
<dbReference type="InterPro" id="IPR006369">
    <property type="entry name" value="Protohaem_IX_farnesylTrfase"/>
</dbReference>
<keyword evidence="7 14" id="KW-1133">Transmembrane helix</keyword>
<feature type="transmembrane region" description="Helical" evidence="14">
    <location>
        <begin position="321"/>
        <end position="342"/>
    </location>
</feature>
<evidence type="ECO:0000256" key="13">
    <source>
        <dbReference type="ARBA" id="ARBA00047690"/>
    </source>
</evidence>
<dbReference type="GO" id="GO:0005886">
    <property type="term" value="C:plasma membrane"/>
    <property type="evidence" value="ECO:0007669"/>
    <property type="project" value="UniProtKB-SubCell"/>
</dbReference>
<comment type="function">
    <text evidence="14">Converts heme B (protoheme IX) to heme O by substitution of the vinyl group on carbon 2 of heme B porphyrin ring with a hydroxyethyl farnesyl side group.</text>
</comment>
<feature type="transmembrane region" description="Helical" evidence="14">
    <location>
        <begin position="177"/>
        <end position="197"/>
    </location>
</feature>
<keyword evidence="5 14" id="KW-0808">Transferase</keyword>
<dbReference type="InterPro" id="IPR000537">
    <property type="entry name" value="UbiA_prenyltransferase"/>
</dbReference>
<keyword evidence="9 14" id="KW-0472">Membrane</keyword>
<protein>
    <recommendedName>
        <fullName evidence="11 14">Protoheme IX farnesyltransferase</fullName>
        <ecNumber evidence="3 14">2.5.1.141</ecNumber>
    </recommendedName>
    <alternativeName>
        <fullName evidence="12 14">Heme B farnesyltransferase</fullName>
    </alternativeName>
    <alternativeName>
        <fullName evidence="10 14">Heme O synthase</fullName>
    </alternativeName>
</protein>
<dbReference type="InterPro" id="IPR044878">
    <property type="entry name" value="UbiA_sf"/>
</dbReference>
<dbReference type="CDD" id="cd13957">
    <property type="entry name" value="PT_UbiA_Cox10"/>
    <property type="match status" value="1"/>
</dbReference>
<keyword evidence="4 14" id="KW-1003">Cell membrane</keyword>
<evidence type="ECO:0000313" key="16">
    <source>
        <dbReference type="Proteomes" id="UP000234479"/>
    </source>
</evidence>
<dbReference type="EC" id="2.5.1.141" evidence="3 14"/>
<evidence type="ECO:0000256" key="9">
    <source>
        <dbReference type="ARBA" id="ARBA00023136"/>
    </source>
</evidence>
<reference evidence="15 16" key="1">
    <citation type="submission" date="2017-12" db="EMBL/GenBank/DDBJ databases">
        <title>The genome sequence of Caulobacter sp. 410.</title>
        <authorList>
            <person name="Gao J."/>
            <person name="Mao X."/>
            <person name="Sun J."/>
        </authorList>
    </citation>
    <scope>NUCLEOTIDE SEQUENCE [LARGE SCALE GENOMIC DNA]</scope>
    <source>
        <strain evidence="15 16">410</strain>
    </source>
</reference>
<proteinExistence type="inferred from homology"/>
<evidence type="ECO:0000256" key="2">
    <source>
        <dbReference type="ARBA" id="ARBA00004919"/>
    </source>
</evidence>
<comment type="similarity">
    <text evidence="14">Belongs to the UbiA prenyltransferase family. Protoheme IX farnesyltransferase subfamily.</text>
</comment>
<accession>A0A2N5DSA7</accession>
<dbReference type="UniPathway" id="UPA00834">
    <property type="reaction ID" value="UER00712"/>
</dbReference>
<dbReference type="OrthoDB" id="9814417at2"/>
<evidence type="ECO:0000256" key="11">
    <source>
        <dbReference type="ARBA" id="ARBA00040810"/>
    </source>
</evidence>
<comment type="pathway">
    <text evidence="2 14">Porphyrin-containing compound metabolism; heme O biosynthesis; heme O from protoheme: step 1/1.</text>
</comment>
<dbReference type="RefSeq" id="WP_101716071.1">
    <property type="nucleotide sequence ID" value="NZ_PJRS01000001.1"/>
</dbReference>
<comment type="catalytic activity">
    <reaction evidence="13 14">
        <text>heme b + (2E,6E)-farnesyl diphosphate + H2O = Fe(II)-heme o + diphosphate</text>
        <dbReference type="Rhea" id="RHEA:28070"/>
        <dbReference type="ChEBI" id="CHEBI:15377"/>
        <dbReference type="ChEBI" id="CHEBI:33019"/>
        <dbReference type="ChEBI" id="CHEBI:60344"/>
        <dbReference type="ChEBI" id="CHEBI:60530"/>
        <dbReference type="ChEBI" id="CHEBI:175763"/>
        <dbReference type="EC" id="2.5.1.141"/>
    </reaction>
</comment>
<dbReference type="PANTHER" id="PTHR43448">
    <property type="entry name" value="PROTOHEME IX FARNESYLTRANSFERASE, MITOCHONDRIAL"/>
    <property type="match status" value="1"/>
</dbReference>
<dbReference type="NCBIfam" id="TIGR01473">
    <property type="entry name" value="cyoE_ctaB"/>
    <property type="match status" value="1"/>
</dbReference>
<evidence type="ECO:0000256" key="8">
    <source>
        <dbReference type="ARBA" id="ARBA00023133"/>
    </source>
</evidence>
<evidence type="ECO:0000256" key="6">
    <source>
        <dbReference type="ARBA" id="ARBA00022692"/>
    </source>
</evidence>
<dbReference type="PROSITE" id="PS00943">
    <property type="entry name" value="UBIA"/>
    <property type="match status" value="1"/>
</dbReference>
<evidence type="ECO:0000256" key="7">
    <source>
        <dbReference type="ARBA" id="ARBA00022989"/>
    </source>
</evidence>